<keyword evidence="5" id="KW-0436">Ligase</keyword>
<dbReference type="EC" id="6.3.5.4" evidence="2"/>
<dbReference type="PANTHER" id="PTHR43284">
    <property type="entry name" value="ASPARAGINE SYNTHETASE (GLUTAMINE-HYDROLYZING)"/>
    <property type="match status" value="1"/>
</dbReference>
<proteinExistence type="predicted"/>
<comment type="catalytic activity">
    <reaction evidence="3">
        <text>L-aspartate + L-glutamine + ATP + H2O = L-asparagine + L-glutamate + AMP + diphosphate + H(+)</text>
        <dbReference type="Rhea" id="RHEA:12228"/>
        <dbReference type="ChEBI" id="CHEBI:15377"/>
        <dbReference type="ChEBI" id="CHEBI:15378"/>
        <dbReference type="ChEBI" id="CHEBI:29985"/>
        <dbReference type="ChEBI" id="CHEBI:29991"/>
        <dbReference type="ChEBI" id="CHEBI:30616"/>
        <dbReference type="ChEBI" id="CHEBI:33019"/>
        <dbReference type="ChEBI" id="CHEBI:58048"/>
        <dbReference type="ChEBI" id="CHEBI:58359"/>
        <dbReference type="ChEBI" id="CHEBI:456215"/>
        <dbReference type="EC" id="6.3.5.4"/>
    </reaction>
</comment>
<keyword evidence="6" id="KW-1185">Reference proteome</keyword>
<comment type="pathway">
    <text evidence="1">Amino-acid biosynthesis; L-asparagine biosynthesis; L-asparagine from L-aspartate (L-Gln route): step 1/1.</text>
</comment>
<dbReference type="InterPro" id="IPR014729">
    <property type="entry name" value="Rossmann-like_a/b/a_fold"/>
</dbReference>
<gene>
    <name evidence="5" type="ORF">J2W68_002014</name>
</gene>
<protein>
    <recommendedName>
        <fullName evidence="2">asparagine synthase (glutamine-hydrolyzing)</fullName>
        <ecNumber evidence="2">6.3.5.4</ecNumber>
    </recommendedName>
</protein>
<evidence type="ECO:0000259" key="4">
    <source>
        <dbReference type="Pfam" id="PF00733"/>
    </source>
</evidence>
<comment type="caution">
    <text evidence="5">The sequence shown here is derived from an EMBL/GenBank/DDBJ whole genome shotgun (WGS) entry which is preliminary data.</text>
</comment>
<dbReference type="RefSeq" id="WP_310235259.1">
    <property type="nucleotide sequence ID" value="NZ_JAVDWO010000007.1"/>
</dbReference>
<dbReference type="Proteomes" id="UP001256588">
    <property type="component" value="Unassembled WGS sequence"/>
</dbReference>
<evidence type="ECO:0000313" key="5">
    <source>
        <dbReference type="EMBL" id="MDR7193280.1"/>
    </source>
</evidence>
<dbReference type="SUPFAM" id="SSF52402">
    <property type="entry name" value="Adenine nucleotide alpha hydrolases-like"/>
    <property type="match status" value="1"/>
</dbReference>
<evidence type="ECO:0000256" key="1">
    <source>
        <dbReference type="ARBA" id="ARBA00005187"/>
    </source>
</evidence>
<evidence type="ECO:0000256" key="3">
    <source>
        <dbReference type="ARBA" id="ARBA00048741"/>
    </source>
</evidence>
<dbReference type="EMBL" id="JAVDWO010000007">
    <property type="protein sequence ID" value="MDR7193280.1"/>
    <property type="molecule type" value="Genomic_DNA"/>
</dbReference>
<sequence length="581" mass="63748">MSFRFLLVVNTAGGLVVDAVTQWDAGLRDAGMRRQLASRALVLFVAEQTPTMLLPNGGALLGHAFSKDGSRIDDARRFPSFEDAAQTRAHLMKHCWGPYLLVQPDDEHGGITVMREPSPHSDVACFYTLRDGKGFATSDISLPERLGLYRRQVDWDAIRHRLAFPQLKTAHTALAGVHELLPGSALHLKEDHATTRLLWSPWEFVTREARHRDSDEAAADVRSAVSTATKALAGIDRSILLELSGGLDSSIVGVCLRGASTPTVCTSLVTTVPGADERTYAVQIADQLGVELHTGTLHLDSARFDFGVHPQCMTPRVGVLQHAVDEVMLAAAARHGTESFFSGGGGDTIFCALDTAAPAADAIRERGPFAGMAAVRDLATLHQCTLLKAGRLTLRKMRRARYVDRAPDGLFLAPGISVPPTEAHPWSTAPQNALPGDRERIRSLATCQAYRDSLARGESLTMRMPLLAQPAVEACLRTPSWMWIAGGRNRAIARMAFADLLPPDILHRRSKGTFMSYLGAVYRRNRGPMRDFLLQGRLQQEDLLDTKAIAEFMRHDIPEGGHAFTRVFDLCIVENWVRHQP</sequence>
<dbReference type="Pfam" id="PF00733">
    <property type="entry name" value="Asn_synthase"/>
    <property type="match status" value="1"/>
</dbReference>
<reference evidence="5 6" key="1">
    <citation type="submission" date="2023-07" db="EMBL/GenBank/DDBJ databases">
        <title>Sorghum-associated microbial communities from plants grown in Nebraska, USA.</title>
        <authorList>
            <person name="Schachtman D."/>
        </authorList>
    </citation>
    <scope>NUCLEOTIDE SEQUENCE [LARGE SCALE GENOMIC DNA]</scope>
    <source>
        <strain evidence="5 6">4099</strain>
    </source>
</reference>
<accession>A0ABU1XYI7</accession>
<dbReference type="PANTHER" id="PTHR43284:SF1">
    <property type="entry name" value="ASPARAGINE SYNTHETASE"/>
    <property type="match status" value="1"/>
</dbReference>
<dbReference type="GO" id="GO:0004066">
    <property type="term" value="F:asparagine synthase (glutamine-hydrolyzing) activity"/>
    <property type="evidence" value="ECO:0007669"/>
    <property type="project" value="UniProtKB-EC"/>
</dbReference>
<dbReference type="InterPro" id="IPR001962">
    <property type="entry name" value="Asn_synthase"/>
</dbReference>
<evidence type="ECO:0000313" key="6">
    <source>
        <dbReference type="Proteomes" id="UP001256588"/>
    </source>
</evidence>
<organism evidence="5 6">
    <name type="scientific">Luteimonas terrae</name>
    <dbReference type="NCBI Taxonomy" id="1530191"/>
    <lineage>
        <taxon>Bacteria</taxon>
        <taxon>Pseudomonadati</taxon>
        <taxon>Pseudomonadota</taxon>
        <taxon>Gammaproteobacteria</taxon>
        <taxon>Lysobacterales</taxon>
        <taxon>Lysobacteraceae</taxon>
        <taxon>Luteimonas</taxon>
    </lineage>
</organism>
<evidence type="ECO:0000256" key="2">
    <source>
        <dbReference type="ARBA" id="ARBA00012737"/>
    </source>
</evidence>
<dbReference type="Gene3D" id="3.40.50.620">
    <property type="entry name" value="HUPs"/>
    <property type="match status" value="1"/>
</dbReference>
<dbReference type="InterPro" id="IPR051786">
    <property type="entry name" value="ASN_synthetase/amidase"/>
</dbReference>
<name>A0ABU1XYI7_9GAMM</name>
<feature type="domain" description="Asparagine synthetase" evidence="4">
    <location>
        <begin position="221"/>
        <end position="577"/>
    </location>
</feature>